<dbReference type="RefSeq" id="WP_125431517.1">
    <property type="nucleotide sequence ID" value="NZ_RWIS01000009.1"/>
</dbReference>
<dbReference type="EMBL" id="RWIS01000009">
    <property type="protein sequence ID" value="RSK31127.1"/>
    <property type="molecule type" value="Genomic_DNA"/>
</dbReference>
<evidence type="ECO:0000256" key="1">
    <source>
        <dbReference type="SAM" id="SignalP"/>
    </source>
</evidence>
<proteinExistence type="predicted"/>
<feature type="signal peptide" evidence="1">
    <location>
        <begin position="1"/>
        <end position="22"/>
    </location>
</feature>
<gene>
    <name evidence="2" type="ORF">EI290_13990</name>
</gene>
<organism evidence="2 3">
    <name type="scientific">Hymenobacter metallilatus</name>
    <dbReference type="NCBI Taxonomy" id="2493666"/>
    <lineage>
        <taxon>Bacteria</taxon>
        <taxon>Pseudomonadati</taxon>
        <taxon>Bacteroidota</taxon>
        <taxon>Cytophagia</taxon>
        <taxon>Cytophagales</taxon>
        <taxon>Hymenobacteraceae</taxon>
        <taxon>Hymenobacter</taxon>
    </lineage>
</organism>
<comment type="caution">
    <text evidence="2">The sequence shown here is derived from an EMBL/GenBank/DDBJ whole genome shotgun (WGS) entry which is preliminary data.</text>
</comment>
<evidence type="ECO:0000313" key="2">
    <source>
        <dbReference type="EMBL" id="RSK31127.1"/>
    </source>
</evidence>
<evidence type="ECO:0000313" key="3">
    <source>
        <dbReference type="Proteomes" id="UP000280066"/>
    </source>
</evidence>
<name>A0A428JEZ9_9BACT</name>
<dbReference type="AlphaFoldDB" id="A0A428JEZ9"/>
<keyword evidence="1" id="KW-0732">Signal</keyword>
<accession>A0A428JEZ9</accession>
<feature type="chain" id="PRO_5019584360" description="Lipoprotein" evidence="1">
    <location>
        <begin position="23"/>
        <end position="285"/>
    </location>
</feature>
<protein>
    <recommendedName>
        <fullName evidence="4">Lipoprotein</fullName>
    </recommendedName>
</protein>
<dbReference type="PROSITE" id="PS51257">
    <property type="entry name" value="PROKAR_LIPOPROTEIN"/>
    <property type="match status" value="1"/>
</dbReference>
<reference evidence="2 3" key="1">
    <citation type="submission" date="2018-12" db="EMBL/GenBank/DDBJ databases">
        <authorList>
            <person name="Feng G."/>
            <person name="Zhu H."/>
        </authorList>
    </citation>
    <scope>NUCLEOTIDE SEQUENCE [LARGE SCALE GENOMIC DNA]</scope>
    <source>
        <strain evidence="2 3">9PBR-2</strain>
    </source>
</reference>
<evidence type="ECO:0008006" key="4">
    <source>
        <dbReference type="Google" id="ProtNLM"/>
    </source>
</evidence>
<dbReference type="OrthoDB" id="1114031at2"/>
<dbReference type="Proteomes" id="UP000280066">
    <property type="component" value="Unassembled WGS sequence"/>
</dbReference>
<sequence length="285" mass="30014">MKRSVFRTLGFAALASTSLLLASCDKSNDPQSTVDAAVSAEDQSLAEDENATVADLVEAGSPSDAAVSGSPAAEPTDLSRVAGSCVTRTYDAATRTLTLDFGTTNCVGPNGVARRGKIVAVFNGGYRQTGSTVTITLVNYYRNDNLHTGTRTITNLGQGSWSLDVQNASITTTAGTHSWTSQRQYTRTAGFGTRTIADDEYSVTGQATGTNRKGVSYTATVQQPLIKKFQAGCARTFVAGTVKVLTSKEKELLLNYDPTGTQACDNIATITVNGNTRTIRVGGRL</sequence>
<keyword evidence="3" id="KW-1185">Reference proteome</keyword>